<evidence type="ECO:0000256" key="1">
    <source>
        <dbReference type="SAM" id="Phobius"/>
    </source>
</evidence>
<feature type="transmembrane region" description="Helical" evidence="1">
    <location>
        <begin position="61"/>
        <end position="90"/>
    </location>
</feature>
<sequence length="94" mass="11165">MKILLFDFFLWFLSLSSFLFYFIKKVNLLLLYGIVFLVLLSLFRFGWILCLLVYRRKDKISFYLFSILSLVMNGANLIVLFFLFLLVLGFTGSH</sequence>
<evidence type="ECO:0000313" key="3">
    <source>
        <dbReference type="EMBL" id="TGK93725.1"/>
    </source>
</evidence>
<keyword evidence="5" id="KW-1185">Reference proteome</keyword>
<feature type="transmembrane region" description="Helical" evidence="1">
    <location>
        <begin position="29"/>
        <end position="54"/>
    </location>
</feature>
<dbReference type="Proteomes" id="UP000297918">
    <property type="component" value="Unassembled WGS sequence"/>
</dbReference>
<reference evidence="3" key="1">
    <citation type="submission" date="2018-10" db="EMBL/GenBank/DDBJ databases">
        <authorList>
            <person name="Vincent A.T."/>
            <person name="Schiettekatte O."/>
            <person name="Bourhy P."/>
            <person name="Veyrier F.J."/>
            <person name="Picardeau M."/>
        </authorList>
    </citation>
    <scope>NUCLEOTIDE SEQUENCE</scope>
    <source>
        <strain evidence="3">201800281</strain>
    </source>
</reference>
<dbReference type="EMBL" id="RQFL01000011">
    <property type="protein sequence ID" value="TGK93725.1"/>
    <property type="molecule type" value="Genomic_DNA"/>
</dbReference>
<evidence type="ECO:0000313" key="5">
    <source>
        <dbReference type="Proteomes" id="UP000297918"/>
    </source>
</evidence>
<keyword evidence="1" id="KW-0812">Transmembrane</keyword>
<dbReference type="OrthoDB" id="346232at2"/>
<evidence type="ECO:0000313" key="2">
    <source>
        <dbReference type="EMBL" id="TGK90250.1"/>
    </source>
</evidence>
<dbReference type="EMBL" id="RQFM01000006">
    <property type="protein sequence ID" value="TGK90250.1"/>
    <property type="molecule type" value="Genomic_DNA"/>
</dbReference>
<accession>A0A4R9IQN7</accession>
<evidence type="ECO:0000313" key="4">
    <source>
        <dbReference type="Proteomes" id="UP000297394"/>
    </source>
</evidence>
<keyword evidence="1" id="KW-0472">Membrane</keyword>
<dbReference type="AlphaFoldDB" id="A0A4R9IQN7"/>
<comment type="caution">
    <text evidence="2">The sequence shown here is derived from an EMBL/GenBank/DDBJ whole genome shotgun (WGS) entry which is preliminary data.</text>
</comment>
<proteinExistence type="predicted"/>
<name>A0A4R9IQN7_9LEPT</name>
<protein>
    <submittedName>
        <fullName evidence="2">Uncharacterized protein</fullName>
    </submittedName>
</protein>
<feature type="transmembrane region" description="Helical" evidence="1">
    <location>
        <begin position="5"/>
        <end position="23"/>
    </location>
</feature>
<reference evidence="2 4" key="2">
    <citation type="journal article" date="2019" name="PLoS Negl. Trop. Dis.">
        <title>Revisiting the worldwide diversity of Leptospira species in the environment.</title>
        <authorList>
            <person name="Vincent A.T."/>
            <person name="Schiettekatte O."/>
            <person name="Bourhy P."/>
            <person name="Veyrier F.J."/>
            <person name="Picardeau M."/>
        </authorList>
    </citation>
    <scope>NUCLEOTIDE SEQUENCE [LARGE SCALE GENOMIC DNA]</scope>
    <source>
        <strain evidence="2 4">201800280</strain>
        <strain evidence="3">201800281</strain>
    </source>
</reference>
<dbReference type="Proteomes" id="UP000297394">
    <property type="component" value="Unassembled WGS sequence"/>
</dbReference>
<keyword evidence="1" id="KW-1133">Transmembrane helix</keyword>
<gene>
    <name evidence="2" type="ORF">EHQ23_01460</name>
    <name evidence="3" type="ORF">EHQ26_06745</name>
</gene>
<organism evidence="2 4">
    <name type="scientific">Leptospira bourretii</name>
    <dbReference type="NCBI Taxonomy" id="2484962"/>
    <lineage>
        <taxon>Bacteria</taxon>
        <taxon>Pseudomonadati</taxon>
        <taxon>Spirochaetota</taxon>
        <taxon>Spirochaetia</taxon>
        <taxon>Leptospirales</taxon>
        <taxon>Leptospiraceae</taxon>
        <taxon>Leptospira</taxon>
    </lineage>
</organism>